<dbReference type="Gene3D" id="1.20.1250.20">
    <property type="entry name" value="MFS general substrate transporter like domains"/>
    <property type="match status" value="1"/>
</dbReference>
<reference evidence="7" key="1">
    <citation type="submission" date="2023-03" db="EMBL/GenBank/DDBJ databases">
        <title>Amycolatopsis taiwanensis NBRC 103393.</title>
        <authorList>
            <person name="Ichikawa N."/>
            <person name="Sato H."/>
            <person name="Tonouchi N."/>
        </authorList>
    </citation>
    <scope>NUCLEOTIDE SEQUENCE</scope>
    <source>
        <strain evidence="7">NBRC 103393</strain>
    </source>
</reference>
<dbReference type="Proteomes" id="UP001165136">
    <property type="component" value="Unassembled WGS sequence"/>
</dbReference>
<dbReference type="PANTHER" id="PTHR23508">
    <property type="entry name" value="CARBOXYLIC ACID TRANSPORTER PROTEIN HOMOLOG"/>
    <property type="match status" value="1"/>
</dbReference>
<evidence type="ECO:0000256" key="5">
    <source>
        <dbReference type="SAM" id="Phobius"/>
    </source>
</evidence>
<feature type="transmembrane region" description="Helical" evidence="5">
    <location>
        <begin position="88"/>
        <end position="107"/>
    </location>
</feature>
<feature type="transmembrane region" description="Helical" evidence="5">
    <location>
        <begin position="412"/>
        <end position="431"/>
    </location>
</feature>
<feature type="domain" description="Major facilitator superfamily (MFS) profile" evidence="6">
    <location>
        <begin position="23"/>
        <end position="436"/>
    </location>
</feature>
<evidence type="ECO:0000259" key="6">
    <source>
        <dbReference type="PROSITE" id="PS50850"/>
    </source>
</evidence>
<dbReference type="Pfam" id="PF07690">
    <property type="entry name" value="MFS_1"/>
    <property type="match status" value="1"/>
</dbReference>
<dbReference type="GO" id="GO:0005886">
    <property type="term" value="C:plasma membrane"/>
    <property type="evidence" value="ECO:0007669"/>
    <property type="project" value="UniProtKB-SubCell"/>
</dbReference>
<comment type="subcellular location">
    <subcellularLocation>
        <location evidence="1">Cell membrane</location>
        <topology evidence="1">Multi-pass membrane protein</topology>
    </subcellularLocation>
</comment>
<keyword evidence="8" id="KW-1185">Reference proteome</keyword>
<evidence type="ECO:0000313" key="7">
    <source>
        <dbReference type="EMBL" id="GLY66865.1"/>
    </source>
</evidence>
<feature type="transmembrane region" description="Helical" evidence="5">
    <location>
        <begin position="381"/>
        <end position="400"/>
    </location>
</feature>
<dbReference type="InterPro" id="IPR036259">
    <property type="entry name" value="MFS_trans_sf"/>
</dbReference>
<feature type="transmembrane region" description="Helical" evidence="5">
    <location>
        <begin position="61"/>
        <end position="81"/>
    </location>
</feature>
<feature type="transmembrane region" description="Helical" evidence="5">
    <location>
        <begin position="348"/>
        <end position="369"/>
    </location>
</feature>
<dbReference type="EMBL" id="BSTI01000007">
    <property type="protein sequence ID" value="GLY66865.1"/>
    <property type="molecule type" value="Genomic_DNA"/>
</dbReference>
<name>A0A9W6R3L1_9PSEU</name>
<organism evidence="7 8">
    <name type="scientific">Amycolatopsis taiwanensis</name>
    <dbReference type="NCBI Taxonomy" id="342230"/>
    <lineage>
        <taxon>Bacteria</taxon>
        <taxon>Bacillati</taxon>
        <taxon>Actinomycetota</taxon>
        <taxon>Actinomycetes</taxon>
        <taxon>Pseudonocardiales</taxon>
        <taxon>Pseudonocardiaceae</taxon>
        <taxon>Amycolatopsis</taxon>
    </lineage>
</organism>
<evidence type="ECO:0000256" key="1">
    <source>
        <dbReference type="ARBA" id="ARBA00004651"/>
    </source>
</evidence>
<protein>
    <submittedName>
        <fullName evidence="7">MFS transporter</fullName>
    </submittedName>
</protein>
<dbReference type="SUPFAM" id="SSF103473">
    <property type="entry name" value="MFS general substrate transporter"/>
    <property type="match status" value="1"/>
</dbReference>
<feature type="transmembrane region" description="Helical" evidence="5">
    <location>
        <begin position="323"/>
        <end position="342"/>
    </location>
</feature>
<proteinExistence type="predicted"/>
<keyword evidence="2 5" id="KW-0812">Transmembrane</keyword>
<evidence type="ECO:0000256" key="2">
    <source>
        <dbReference type="ARBA" id="ARBA00022692"/>
    </source>
</evidence>
<dbReference type="PROSITE" id="PS00217">
    <property type="entry name" value="SUGAR_TRANSPORT_2"/>
    <property type="match status" value="1"/>
</dbReference>
<dbReference type="GO" id="GO:0046943">
    <property type="term" value="F:carboxylic acid transmembrane transporter activity"/>
    <property type="evidence" value="ECO:0007669"/>
    <property type="project" value="TreeGrafter"/>
</dbReference>
<feature type="transmembrane region" description="Helical" evidence="5">
    <location>
        <begin position="146"/>
        <end position="165"/>
    </location>
</feature>
<sequence length="465" mass="49660">MTTTVDVQPIIERQRAGRFWISLFTVSWAITFLDGFDFQILSFAGRYIEKDFQLTDTQLGTLGTIGLVGTLLGGLGMGYAGDRIGRRPAIMASIAGFGIFMILFVFSRNYPELIALRFLSGAFLGGVLPLTWALNTEFAPARFRSTSVVIIMVGYSLGSAAGGPVSNLLIPHYGWPSVFLVGGICSLLVLLPVIFVLPESVKFLAQKDLKHDRIAEILRRVAPGMRFEPGTRFISGGIVDKKRFTPKQLFRDKLALITSVLWVAYMCSSAVVFYLAFWGPILNERLGFTTTTAAIIAACSSVAGAVGQLLLGRFVDNRGARTIALMPLLGVPCLLAIGLLSLGKAPYIAVLMLANIFIIGGHGGMHSIAGIFYRPAIRANGAAWATSIAKFGAMLGPWLAGVLLDGGFTARGTFYVFALFPLLMAALLFVLGAAQRKLPADADGALSSVSKGARSDLGSQAVTSA</sequence>
<dbReference type="PANTHER" id="PTHR23508:SF10">
    <property type="entry name" value="CARBOXYLIC ACID TRANSPORTER PROTEIN HOMOLOG"/>
    <property type="match status" value="1"/>
</dbReference>
<keyword evidence="4 5" id="KW-0472">Membrane</keyword>
<feature type="transmembrane region" description="Helical" evidence="5">
    <location>
        <begin position="254"/>
        <end position="276"/>
    </location>
</feature>
<evidence type="ECO:0000256" key="3">
    <source>
        <dbReference type="ARBA" id="ARBA00022989"/>
    </source>
</evidence>
<feature type="transmembrane region" description="Helical" evidence="5">
    <location>
        <begin position="19"/>
        <end position="41"/>
    </location>
</feature>
<feature type="transmembrane region" description="Helical" evidence="5">
    <location>
        <begin position="288"/>
        <end position="311"/>
    </location>
</feature>
<dbReference type="InterPro" id="IPR020846">
    <property type="entry name" value="MFS_dom"/>
</dbReference>
<dbReference type="AlphaFoldDB" id="A0A9W6R3L1"/>
<keyword evidence="3 5" id="KW-1133">Transmembrane helix</keyword>
<dbReference type="InterPro" id="IPR005829">
    <property type="entry name" value="Sugar_transporter_CS"/>
</dbReference>
<accession>A0A9W6R3L1</accession>
<evidence type="ECO:0000313" key="8">
    <source>
        <dbReference type="Proteomes" id="UP001165136"/>
    </source>
</evidence>
<feature type="transmembrane region" description="Helical" evidence="5">
    <location>
        <begin position="113"/>
        <end position="134"/>
    </location>
</feature>
<feature type="transmembrane region" description="Helical" evidence="5">
    <location>
        <begin position="177"/>
        <end position="197"/>
    </location>
</feature>
<dbReference type="InterPro" id="IPR011701">
    <property type="entry name" value="MFS"/>
</dbReference>
<dbReference type="PROSITE" id="PS50850">
    <property type="entry name" value="MFS"/>
    <property type="match status" value="1"/>
</dbReference>
<dbReference type="RefSeq" id="WP_285487534.1">
    <property type="nucleotide sequence ID" value="NZ_BSTI01000007.1"/>
</dbReference>
<comment type="caution">
    <text evidence="7">The sequence shown here is derived from an EMBL/GenBank/DDBJ whole genome shotgun (WGS) entry which is preliminary data.</text>
</comment>
<gene>
    <name evidence="7" type="primary">pcaK</name>
    <name evidence="7" type="ORF">Atai01_34840</name>
</gene>
<evidence type="ECO:0000256" key="4">
    <source>
        <dbReference type="ARBA" id="ARBA00023136"/>
    </source>
</evidence>